<dbReference type="PANTHER" id="PTHR15140:SF33">
    <property type="entry name" value="LATE BLIGHT RESISTANCE PROTEIN HOMOLOG R1A-3 ISOFORM X1"/>
    <property type="match status" value="1"/>
</dbReference>
<sequence length="219" mass="25274">MSTRSCTEEVLRRIPNLKKLGIRIELPLDVVEPSCGFDHLIYLYHLESFNCSVVNPSPRLQVLGRSPPIPILQSGLRKLTLSRPGFPWDYMNNIAYLPSLEVLKLQCYAFRGPEWETFEGGFLQLRFLLIEDTDLEYWIVDHTHFPCLQRIYIHHCYKLKEIPLDIGEITALEMVEIVDGSPSLVTSAKQLLEEQQSLGNDYLQVCVKYSSEDDRKTKS</sequence>
<protein>
    <submittedName>
        <fullName evidence="1">Uncharacterized protein</fullName>
    </submittedName>
</protein>
<reference evidence="1" key="1">
    <citation type="submission" date="2020-06" db="EMBL/GenBank/DDBJ databases">
        <authorList>
            <person name="Li T."/>
            <person name="Hu X."/>
            <person name="Zhang T."/>
            <person name="Song X."/>
            <person name="Zhang H."/>
            <person name="Dai N."/>
            <person name="Sheng W."/>
            <person name="Hou X."/>
            <person name="Wei L."/>
        </authorList>
    </citation>
    <scope>NUCLEOTIDE SEQUENCE</scope>
    <source>
        <strain evidence="1">G02</strain>
        <tissue evidence="1">Leaf</tissue>
    </source>
</reference>
<dbReference type="Gene3D" id="3.80.10.10">
    <property type="entry name" value="Ribonuclease Inhibitor"/>
    <property type="match status" value="1"/>
</dbReference>
<dbReference type="InterPro" id="IPR032675">
    <property type="entry name" value="LRR_dom_sf"/>
</dbReference>
<dbReference type="SUPFAM" id="SSF52058">
    <property type="entry name" value="L domain-like"/>
    <property type="match status" value="1"/>
</dbReference>
<evidence type="ECO:0000313" key="1">
    <source>
        <dbReference type="EMBL" id="KAL0385146.1"/>
    </source>
</evidence>
<accession>A0AAW2RY13</accession>
<dbReference type="PANTHER" id="PTHR15140">
    <property type="entry name" value="TUBULIN-SPECIFIC CHAPERONE E"/>
    <property type="match status" value="1"/>
</dbReference>
<organism evidence="1">
    <name type="scientific">Sesamum radiatum</name>
    <name type="common">Black benniseed</name>
    <dbReference type="NCBI Taxonomy" id="300843"/>
    <lineage>
        <taxon>Eukaryota</taxon>
        <taxon>Viridiplantae</taxon>
        <taxon>Streptophyta</taxon>
        <taxon>Embryophyta</taxon>
        <taxon>Tracheophyta</taxon>
        <taxon>Spermatophyta</taxon>
        <taxon>Magnoliopsida</taxon>
        <taxon>eudicotyledons</taxon>
        <taxon>Gunneridae</taxon>
        <taxon>Pentapetalae</taxon>
        <taxon>asterids</taxon>
        <taxon>lamiids</taxon>
        <taxon>Lamiales</taxon>
        <taxon>Pedaliaceae</taxon>
        <taxon>Sesamum</taxon>
    </lineage>
</organism>
<name>A0AAW2RY13_SESRA</name>
<dbReference type="EMBL" id="JACGWJ010000012">
    <property type="protein sequence ID" value="KAL0385146.1"/>
    <property type="molecule type" value="Genomic_DNA"/>
</dbReference>
<dbReference type="AlphaFoldDB" id="A0AAW2RY13"/>
<gene>
    <name evidence="1" type="ORF">Sradi_2908900</name>
</gene>
<proteinExistence type="predicted"/>
<comment type="caution">
    <text evidence="1">The sequence shown here is derived from an EMBL/GenBank/DDBJ whole genome shotgun (WGS) entry which is preliminary data.</text>
</comment>
<reference evidence="1" key="2">
    <citation type="journal article" date="2024" name="Plant">
        <title>Genomic evolution and insights into agronomic trait innovations of Sesamum species.</title>
        <authorList>
            <person name="Miao H."/>
            <person name="Wang L."/>
            <person name="Qu L."/>
            <person name="Liu H."/>
            <person name="Sun Y."/>
            <person name="Le M."/>
            <person name="Wang Q."/>
            <person name="Wei S."/>
            <person name="Zheng Y."/>
            <person name="Lin W."/>
            <person name="Duan Y."/>
            <person name="Cao H."/>
            <person name="Xiong S."/>
            <person name="Wang X."/>
            <person name="Wei L."/>
            <person name="Li C."/>
            <person name="Ma Q."/>
            <person name="Ju M."/>
            <person name="Zhao R."/>
            <person name="Li G."/>
            <person name="Mu C."/>
            <person name="Tian Q."/>
            <person name="Mei H."/>
            <person name="Zhang T."/>
            <person name="Gao T."/>
            <person name="Zhang H."/>
        </authorList>
    </citation>
    <scope>NUCLEOTIDE SEQUENCE</scope>
    <source>
        <strain evidence="1">G02</strain>
    </source>
</reference>